<dbReference type="OrthoDB" id="9813956at2"/>
<accession>Q2LQX1</accession>
<dbReference type="RefSeq" id="WP_011416511.1">
    <property type="nucleotide sequence ID" value="NC_007759.1"/>
</dbReference>
<dbReference type="InterPro" id="IPR005537">
    <property type="entry name" value="RAMP_III_fam"/>
</dbReference>
<dbReference type="PANTHER" id="PTHR39965:SF1">
    <property type="entry name" value="CRISPR SYSTEM CMR SUBUNIT CMR6"/>
    <property type="match status" value="1"/>
</dbReference>
<organism evidence="3 4">
    <name type="scientific">Syntrophus aciditrophicus (strain SB)</name>
    <dbReference type="NCBI Taxonomy" id="56780"/>
    <lineage>
        <taxon>Bacteria</taxon>
        <taxon>Pseudomonadati</taxon>
        <taxon>Thermodesulfobacteriota</taxon>
        <taxon>Syntrophia</taxon>
        <taxon>Syntrophales</taxon>
        <taxon>Syntrophaceae</taxon>
        <taxon>Syntrophus</taxon>
    </lineage>
</organism>
<evidence type="ECO:0000256" key="1">
    <source>
        <dbReference type="ARBA" id="ARBA00023118"/>
    </source>
</evidence>
<dbReference type="HOGENOM" id="CLU_625221_0_0_7"/>
<dbReference type="eggNOG" id="COG1604">
    <property type="taxonomic scope" value="Bacteria"/>
</dbReference>
<sequence>MAFYPVHKELQNISQSMPQGNFGLWYNKFIPLSDDAFKPSDDKGSNGKGDENRPVDYYFGQYSKLRLNAAETAAILKQKHEDMDDFCANFPPQKYEEIAICATLDSPLITGIGESHPHEVSMVFDHNMGIPYIPASGVKGIVRFAHTISLIPEAMNKAEVIDNVRFDDEADWTSVPHMFGTQKNRGNVIFLDAYPEDIPALHMDIMNPHYSPYYSEGKPPADHHNPTPIKFLTVAKGTKFIFRAVAKKEQNLPQKIRVAFAEALTKEGVGAKIALGYGRFVIDEDGQKVLLKKRKQRHEEKKRRLSPWLDYIELINQVGDWGQFKQIVLDNEKLVEYRKEMDVTEAVRIKALEIRNKWRKSWGASRDEQIATWLQPAGVEWPCIVAGIENPVKEKSADYEKIMQLIDWGAYKSAGIDLSKLPLDALQLLKQKMEEWGCYSKKAKEDKKTAFKKVKDLLRQHQK</sequence>
<dbReference type="EMBL" id="CP000252">
    <property type="protein sequence ID" value="ABC76477.1"/>
    <property type="molecule type" value="Genomic_DNA"/>
</dbReference>
<dbReference type="AlphaFoldDB" id="Q2LQX1"/>
<evidence type="ECO:0000259" key="2">
    <source>
        <dbReference type="Pfam" id="PF03787"/>
    </source>
</evidence>
<dbReference type="STRING" id="56780.SYN_02247"/>
<dbReference type="Proteomes" id="UP000001933">
    <property type="component" value="Chromosome"/>
</dbReference>
<name>Q2LQX1_SYNAS</name>
<protein>
    <submittedName>
        <fullName evidence="3">Hypothetical cytosolic protein</fullName>
    </submittedName>
</protein>
<dbReference type="Pfam" id="PF03787">
    <property type="entry name" value="RAMPs"/>
    <property type="match status" value="1"/>
</dbReference>
<dbReference type="InParanoid" id="Q2LQX1"/>
<dbReference type="PANTHER" id="PTHR39965">
    <property type="entry name" value="CRISPR SYSTEM CMR SUBUNIT CMR6"/>
    <property type="match status" value="1"/>
</dbReference>
<dbReference type="GO" id="GO:0051607">
    <property type="term" value="P:defense response to virus"/>
    <property type="evidence" value="ECO:0007669"/>
    <property type="project" value="UniProtKB-KW"/>
</dbReference>
<evidence type="ECO:0000313" key="4">
    <source>
        <dbReference type="Proteomes" id="UP000001933"/>
    </source>
</evidence>
<feature type="domain" description="CRISPR type III-associated protein" evidence="2">
    <location>
        <begin position="103"/>
        <end position="280"/>
    </location>
</feature>
<reference evidence="3 4" key="1">
    <citation type="journal article" date="2007" name="Proc. Natl. Acad. Sci. U.S.A.">
        <title>The genome of Syntrophus aciditrophicus: life at the thermodynamic limit of microbial growth.</title>
        <authorList>
            <person name="McInerney M.J."/>
            <person name="Rohlin L."/>
            <person name="Mouttaki H."/>
            <person name="Kim U."/>
            <person name="Krupp R.S."/>
            <person name="Rios-Hernandez L."/>
            <person name="Sieber J."/>
            <person name="Struchtemeyer C.G."/>
            <person name="Bhattacharyya A."/>
            <person name="Campbell J.W."/>
            <person name="Gunsalus R.P."/>
        </authorList>
    </citation>
    <scope>NUCLEOTIDE SEQUENCE [LARGE SCALE GENOMIC DNA]</scope>
    <source>
        <strain evidence="3 4">SB</strain>
    </source>
</reference>
<dbReference type="KEGG" id="sat:SYN_02247"/>
<gene>
    <name evidence="3" type="ORF">SYN_02247</name>
</gene>
<dbReference type="NCBIfam" id="TIGR01898">
    <property type="entry name" value="cas_TM1791_cmr6"/>
    <property type="match status" value="1"/>
</dbReference>
<proteinExistence type="predicted"/>
<keyword evidence="4" id="KW-1185">Reference proteome</keyword>
<dbReference type="DNASU" id="3885108"/>
<evidence type="ECO:0000313" key="3">
    <source>
        <dbReference type="EMBL" id="ABC76477.1"/>
    </source>
</evidence>
<dbReference type="InterPro" id="IPR010172">
    <property type="entry name" value="CRISPR-assoc_prot_TM1791"/>
</dbReference>
<keyword evidence="1" id="KW-0051">Antiviral defense</keyword>